<keyword evidence="4 6" id="KW-0472">Membrane</keyword>
<dbReference type="PANTHER" id="PTHR30520">
    <property type="entry name" value="FORMATE TRANSPORTER-RELATED"/>
    <property type="match status" value="1"/>
</dbReference>
<dbReference type="GO" id="GO:0005886">
    <property type="term" value="C:plasma membrane"/>
    <property type="evidence" value="ECO:0007669"/>
    <property type="project" value="TreeGrafter"/>
</dbReference>
<name>U2JTM2_9FIRM</name>
<dbReference type="RefSeq" id="WP_021681131.1">
    <property type="nucleotide sequence ID" value="NZ_KI260332.1"/>
</dbReference>
<feature type="transmembrane region" description="Helical" evidence="6">
    <location>
        <begin position="198"/>
        <end position="219"/>
    </location>
</feature>
<keyword evidence="3 6" id="KW-1133">Transmembrane helix</keyword>
<protein>
    <recommendedName>
        <fullName evidence="9">Formate/nitrite transporter</fullName>
    </recommendedName>
</protein>
<dbReference type="PANTHER" id="PTHR30520:SF6">
    <property type="entry name" value="FORMATE_NITRATE FAMILY TRANSPORTER (EUROFUNG)"/>
    <property type="match status" value="1"/>
</dbReference>
<feature type="transmembrane region" description="Helical" evidence="6">
    <location>
        <begin position="77"/>
        <end position="96"/>
    </location>
</feature>
<reference evidence="7 8" key="1">
    <citation type="submission" date="2013-07" db="EMBL/GenBank/DDBJ databases">
        <authorList>
            <person name="Weinstock G."/>
            <person name="Sodergren E."/>
            <person name="Wylie T."/>
            <person name="Fulton L."/>
            <person name="Fulton R."/>
            <person name="Fronick C."/>
            <person name="O'Laughlin M."/>
            <person name="Godfrey J."/>
            <person name="Miner T."/>
            <person name="Herter B."/>
            <person name="Appelbaum E."/>
            <person name="Cordes M."/>
            <person name="Lek S."/>
            <person name="Wollam A."/>
            <person name="Pepin K.H."/>
            <person name="Palsikar V.B."/>
            <person name="Mitreva M."/>
            <person name="Wilson R.K."/>
        </authorList>
    </citation>
    <scope>NUCLEOTIDE SEQUENCE [LARGE SCALE GENOMIC DNA]</scope>
    <source>
        <strain evidence="7 8">ATCC 27760</strain>
    </source>
</reference>
<organism evidence="7 8">
    <name type="scientific">Ruminococcus callidus ATCC 27760</name>
    <dbReference type="NCBI Taxonomy" id="411473"/>
    <lineage>
        <taxon>Bacteria</taxon>
        <taxon>Bacillati</taxon>
        <taxon>Bacillota</taxon>
        <taxon>Clostridia</taxon>
        <taxon>Eubacteriales</taxon>
        <taxon>Oscillospiraceae</taxon>
        <taxon>Ruminococcus</taxon>
    </lineage>
</organism>
<feature type="transmembrane region" description="Helical" evidence="6">
    <location>
        <begin position="128"/>
        <end position="146"/>
    </location>
</feature>
<comment type="subcellular location">
    <subcellularLocation>
        <location evidence="1">Membrane</location>
        <topology evidence="1">Multi-pass membrane protein</topology>
    </subcellularLocation>
</comment>
<feature type="transmembrane region" description="Helical" evidence="6">
    <location>
        <begin position="37"/>
        <end position="57"/>
    </location>
</feature>
<dbReference type="InterPro" id="IPR000292">
    <property type="entry name" value="For/NO2_transpt"/>
</dbReference>
<keyword evidence="8" id="KW-1185">Reference proteome</keyword>
<dbReference type="HOGENOM" id="CLU_098605_0_0_9"/>
<dbReference type="GeneID" id="93693314"/>
<comment type="similarity">
    <text evidence="5">Belongs to the FNT transporter (TC 1.A.16) family.</text>
</comment>
<dbReference type="OrthoDB" id="9786493at2"/>
<dbReference type="GO" id="GO:0015513">
    <property type="term" value="F:high-affinity secondary active nitrite transmembrane transporter activity"/>
    <property type="evidence" value="ECO:0007669"/>
    <property type="project" value="TreeGrafter"/>
</dbReference>
<evidence type="ECO:0000256" key="4">
    <source>
        <dbReference type="ARBA" id="ARBA00023136"/>
    </source>
</evidence>
<accession>U2JTM2</accession>
<evidence type="ECO:0000256" key="1">
    <source>
        <dbReference type="ARBA" id="ARBA00004141"/>
    </source>
</evidence>
<dbReference type="eggNOG" id="COG2116">
    <property type="taxonomic scope" value="Bacteria"/>
</dbReference>
<sequence length="227" mass="24912">MEKKQKNKWLSFLADGMLSGLMIGIGCVVSMSCENRYLGAFLFSLGLFCIVQFQYGLYTGKVGYIFDRDKAYLGETFFTFLANAIGAGLTAGIVHLTRFATETKVNGMDVTLMDRAQATMSAKLDDSLLSSFVLAFFCGILMFSAVEGSRRCNEKKNFIGGVFIVVMPIMVFILSGFNHCVADAFYYCMAGCPNPLRALCYFPVAILGNLCGGVCIPLLKRLSRNPL</sequence>
<keyword evidence="2 6" id="KW-0812">Transmembrane</keyword>
<evidence type="ECO:0008006" key="9">
    <source>
        <dbReference type="Google" id="ProtNLM"/>
    </source>
</evidence>
<dbReference type="AlphaFoldDB" id="U2JTM2"/>
<feature type="transmembrane region" description="Helical" evidence="6">
    <location>
        <begin position="158"/>
        <end position="178"/>
    </location>
</feature>
<dbReference type="PATRIC" id="fig|411473.3.peg.2476"/>
<evidence type="ECO:0000313" key="7">
    <source>
        <dbReference type="EMBL" id="ERJ89601.1"/>
    </source>
</evidence>
<evidence type="ECO:0000256" key="5">
    <source>
        <dbReference type="ARBA" id="ARBA00049660"/>
    </source>
</evidence>
<evidence type="ECO:0000256" key="6">
    <source>
        <dbReference type="SAM" id="Phobius"/>
    </source>
</evidence>
<dbReference type="STRING" id="411473.RUMCAL_02944"/>
<comment type="caution">
    <text evidence="7">The sequence shown here is derived from an EMBL/GenBank/DDBJ whole genome shotgun (WGS) entry which is preliminary data.</text>
</comment>
<gene>
    <name evidence="7" type="ORF">RUMCAL_02944</name>
</gene>
<evidence type="ECO:0000256" key="2">
    <source>
        <dbReference type="ARBA" id="ARBA00022692"/>
    </source>
</evidence>
<proteinExistence type="inferred from homology"/>
<dbReference type="InterPro" id="IPR023271">
    <property type="entry name" value="Aquaporin-like"/>
</dbReference>
<evidence type="ECO:0000313" key="8">
    <source>
        <dbReference type="Proteomes" id="UP000016662"/>
    </source>
</evidence>
<dbReference type="Gene3D" id="1.20.1080.10">
    <property type="entry name" value="Glycerol uptake facilitator protein"/>
    <property type="match status" value="1"/>
</dbReference>
<feature type="transmembrane region" description="Helical" evidence="6">
    <location>
        <begin position="12"/>
        <end position="31"/>
    </location>
</feature>
<dbReference type="GO" id="GO:0015707">
    <property type="term" value="P:nitrite transport"/>
    <property type="evidence" value="ECO:0007669"/>
    <property type="project" value="TreeGrafter"/>
</dbReference>
<evidence type="ECO:0000256" key="3">
    <source>
        <dbReference type="ARBA" id="ARBA00022989"/>
    </source>
</evidence>
<dbReference type="PROSITE" id="PS51257">
    <property type="entry name" value="PROKAR_LIPOPROTEIN"/>
    <property type="match status" value="1"/>
</dbReference>
<dbReference type="EMBL" id="AWVF01000378">
    <property type="protein sequence ID" value="ERJ89601.1"/>
    <property type="molecule type" value="Genomic_DNA"/>
</dbReference>
<dbReference type="Pfam" id="PF01226">
    <property type="entry name" value="Form_Nir_trans"/>
    <property type="match status" value="1"/>
</dbReference>
<dbReference type="Proteomes" id="UP000016662">
    <property type="component" value="Unassembled WGS sequence"/>
</dbReference>